<dbReference type="RefSeq" id="WP_172344341.1">
    <property type="nucleotide sequence ID" value="NZ_CASTNK010000005.1"/>
</dbReference>
<keyword evidence="1" id="KW-1133">Transmembrane helix</keyword>
<accession>A0ABX2B008</accession>
<dbReference type="Proteomes" id="UP000820977">
    <property type="component" value="Unassembled WGS sequence"/>
</dbReference>
<dbReference type="EMBL" id="JABKKJ010000005">
    <property type="protein sequence ID" value="NPE24854.1"/>
    <property type="molecule type" value="Genomic_DNA"/>
</dbReference>
<evidence type="ECO:0000313" key="3">
    <source>
        <dbReference type="Proteomes" id="UP000820977"/>
    </source>
</evidence>
<comment type="caution">
    <text evidence="2">The sequence shown here is derived from an EMBL/GenBank/DDBJ whole genome shotgun (WGS) entry which is preliminary data.</text>
</comment>
<evidence type="ECO:0000256" key="1">
    <source>
        <dbReference type="SAM" id="Phobius"/>
    </source>
</evidence>
<reference evidence="2 3" key="1">
    <citation type="submission" date="2020-05" db="EMBL/GenBank/DDBJ databases">
        <title>Distinct polysaccharide utilization as determinants for interspecies competition between intestinal Prevotella spp.</title>
        <authorList>
            <person name="Galvez E.J.C."/>
            <person name="Iljazovic A."/>
            <person name="Strowig T."/>
        </authorList>
    </citation>
    <scope>NUCLEOTIDE SEQUENCE [LARGE SCALE GENOMIC DNA]</scope>
    <source>
        <strain evidence="2 3">PCHR</strain>
    </source>
</reference>
<name>A0ABX2B008_9BACT</name>
<organism evidence="2 3">
    <name type="scientific">Xylanibacter caecicola</name>
    <dbReference type="NCBI Taxonomy" id="2736294"/>
    <lineage>
        <taxon>Bacteria</taxon>
        <taxon>Pseudomonadati</taxon>
        <taxon>Bacteroidota</taxon>
        <taxon>Bacteroidia</taxon>
        <taxon>Bacteroidales</taxon>
        <taxon>Prevotellaceae</taxon>
        <taxon>Xylanibacter</taxon>
    </lineage>
</organism>
<dbReference type="Pfam" id="PF11810">
    <property type="entry name" value="DUF3332"/>
    <property type="match status" value="1"/>
</dbReference>
<dbReference type="InterPro" id="IPR021768">
    <property type="entry name" value="DUF3332"/>
</dbReference>
<feature type="transmembrane region" description="Helical" evidence="1">
    <location>
        <begin position="49"/>
        <end position="71"/>
    </location>
</feature>
<sequence>MKKKSFTSVACLLLSGSMLVSCVGSFRLFNKLATWNKQATGNKFLNELIFILISPAYAVCGVADVLVLNTIEFWSGKNPVRADIGKTRQVEGSDGLMYAVKTLEDGYEITSPDGKISYFRYDKKTDTWSVEGNGVSRELFKFNEDGTIHAYLPDGRSMDVSRDGAGVYTLRMAVNCGTCYAMWQ</sequence>
<keyword evidence="1" id="KW-0812">Transmembrane</keyword>
<keyword evidence="1" id="KW-0472">Membrane</keyword>
<dbReference type="PROSITE" id="PS51257">
    <property type="entry name" value="PROKAR_LIPOPROTEIN"/>
    <property type="match status" value="1"/>
</dbReference>
<evidence type="ECO:0000313" key="2">
    <source>
        <dbReference type="EMBL" id="NPE24854.1"/>
    </source>
</evidence>
<proteinExistence type="predicted"/>
<keyword evidence="3" id="KW-1185">Reference proteome</keyword>
<protein>
    <submittedName>
        <fullName evidence="2">DUF3332 domain-containing protein</fullName>
    </submittedName>
</protein>
<gene>
    <name evidence="2" type="ORF">HPS54_04875</name>
</gene>